<evidence type="ECO:0000313" key="2">
    <source>
        <dbReference type="EMBL" id="OLQ08259.1"/>
    </source>
</evidence>
<sequence length="442" mass="50893">MAFTVDDPSGGTGHIPTRHPSIQTAGELLRSRSREEHGLGARDRDFTAAGRPRRQQAPEEQSMMDLMARQVALLQEQTLLLRQQSASQTIGEDEYIDPSRILSSLDPTLRTTMSKWKSDFCKDLNHVATQRELHDKYEKIRESGEIMKQFAEESNRKWQWPKAYEAIAEPITPLEDVPNGDDEVYDINQAWAALRRKHALECQDFIMQHQSRALAYFENKTGNSSVQQTVDDLWNSWKDSFGSLHSEASLQRASKNCKYFVNVVMREEIPKMKGRLHEAAELRSKRVAAIIEAETKYQQMDPQQLIALLQLDKQAVQIRKGGNLTKQVTVTKGSELAALVTQFPDLETFFDVKHVDENPYTTSFTKCPTTEIANISTWKVIDSVTKLEERLHVAKFFENVESERHSMQRYGRLLKKDIIDSFTAYPHKRNTSWLDNKVWVMF</sequence>
<dbReference type="OrthoDB" id="412279at2759"/>
<protein>
    <submittedName>
        <fullName evidence="2">Uncharacterized protein</fullName>
    </submittedName>
</protein>
<keyword evidence="3" id="KW-1185">Reference proteome</keyword>
<proteinExistence type="predicted"/>
<evidence type="ECO:0000256" key="1">
    <source>
        <dbReference type="SAM" id="MobiDB-lite"/>
    </source>
</evidence>
<feature type="region of interest" description="Disordered" evidence="1">
    <location>
        <begin position="1"/>
        <end position="58"/>
    </location>
</feature>
<reference evidence="2 3" key="1">
    <citation type="submission" date="2016-02" db="EMBL/GenBank/DDBJ databases">
        <title>Genome analysis of coral dinoflagellate symbionts highlights evolutionary adaptations to a symbiotic lifestyle.</title>
        <authorList>
            <person name="Aranda M."/>
            <person name="Li Y."/>
            <person name="Liew Y.J."/>
            <person name="Baumgarten S."/>
            <person name="Simakov O."/>
            <person name="Wilson M."/>
            <person name="Piel J."/>
            <person name="Ashoor H."/>
            <person name="Bougouffa S."/>
            <person name="Bajic V.B."/>
            <person name="Ryu T."/>
            <person name="Ravasi T."/>
            <person name="Bayer T."/>
            <person name="Micklem G."/>
            <person name="Kim H."/>
            <person name="Bhak J."/>
            <person name="Lajeunesse T.C."/>
            <person name="Voolstra C.R."/>
        </authorList>
    </citation>
    <scope>NUCLEOTIDE SEQUENCE [LARGE SCALE GENOMIC DNA]</scope>
    <source>
        <strain evidence="2 3">CCMP2467</strain>
    </source>
</reference>
<dbReference type="AlphaFoldDB" id="A0A1Q9ELE0"/>
<comment type="caution">
    <text evidence="2">The sequence shown here is derived from an EMBL/GenBank/DDBJ whole genome shotgun (WGS) entry which is preliminary data.</text>
</comment>
<name>A0A1Q9ELE0_SYMMI</name>
<dbReference type="Proteomes" id="UP000186817">
    <property type="component" value="Unassembled WGS sequence"/>
</dbReference>
<evidence type="ECO:0000313" key="3">
    <source>
        <dbReference type="Proteomes" id="UP000186817"/>
    </source>
</evidence>
<gene>
    <name evidence="2" type="ORF">AK812_SmicGene8273</name>
</gene>
<dbReference type="EMBL" id="LSRX01000121">
    <property type="protein sequence ID" value="OLQ08259.1"/>
    <property type="molecule type" value="Genomic_DNA"/>
</dbReference>
<organism evidence="2 3">
    <name type="scientific">Symbiodinium microadriaticum</name>
    <name type="common">Dinoflagellate</name>
    <name type="synonym">Zooxanthella microadriatica</name>
    <dbReference type="NCBI Taxonomy" id="2951"/>
    <lineage>
        <taxon>Eukaryota</taxon>
        <taxon>Sar</taxon>
        <taxon>Alveolata</taxon>
        <taxon>Dinophyceae</taxon>
        <taxon>Suessiales</taxon>
        <taxon>Symbiodiniaceae</taxon>
        <taxon>Symbiodinium</taxon>
    </lineage>
</organism>
<accession>A0A1Q9ELE0</accession>
<feature type="compositionally biased region" description="Basic and acidic residues" evidence="1">
    <location>
        <begin position="29"/>
        <end position="46"/>
    </location>
</feature>